<sequence>MLILSTTSGAGTNVLNFIGPNSATVKLVDVDLGLLLTYIETGNTTLLKGLAGPDLLDIDVL</sequence>
<dbReference type="STRING" id="1244108.SAMN05444004_1344"/>
<keyword evidence="2" id="KW-1185">Reference proteome</keyword>
<dbReference type="Proteomes" id="UP000198914">
    <property type="component" value="Unassembled WGS sequence"/>
</dbReference>
<proteinExistence type="predicted"/>
<dbReference type="EMBL" id="FNPX01000034">
    <property type="protein sequence ID" value="SDZ61409.1"/>
    <property type="molecule type" value="Genomic_DNA"/>
</dbReference>
<organism evidence="1 2">
    <name type="scientific">Jannaschia faecimaris</name>
    <dbReference type="NCBI Taxonomy" id="1244108"/>
    <lineage>
        <taxon>Bacteria</taxon>
        <taxon>Pseudomonadati</taxon>
        <taxon>Pseudomonadota</taxon>
        <taxon>Alphaproteobacteria</taxon>
        <taxon>Rhodobacterales</taxon>
        <taxon>Roseobacteraceae</taxon>
        <taxon>Jannaschia</taxon>
    </lineage>
</organism>
<reference evidence="2" key="1">
    <citation type="submission" date="2016-10" db="EMBL/GenBank/DDBJ databases">
        <authorList>
            <person name="Varghese N."/>
            <person name="Submissions S."/>
        </authorList>
    </citation>
    <scope>NUCLEOTIDE SEQUENCE [LARGE SCALE GENOMIC DNA]</scope>
    <source>
        <strain evidence="2">DSM 100420</strain>
    </source>
</reference>
<dbReference type="AlphaFoldDB" id="A0A1H3UIC6"/>
<gene>
    <name evidence="1" type="ORF">SAMN05444004_1344</name>
</gene>
<accession>A0A1H3UIC6</accession>
<name>A0A1H3UIC6_9RHOB</name>
<protein>
    <submittedName>
        <fullName evidence="1">Uncharacterized protein</fullName>
    </submittedName>
</protein>
<evidence type="ECO:0000313" key="1">
    <source>
        <dbReference type="EMBL" id="SDZ61409.1"/>
    </source>
</evidence>
<evidence type="ECO:0000313" key="2">
    <source>
        <dbReference type="Proteomes" id="UP000198914"/>
    </source>
</evidence>